<comment type="caution">
    <text evidence="6">The sequence shown here is derived from an EMBL/GenBank/DDBJ whole genome shotgun (WGS) entry which is preliminary data.</text>
</comment>
<name>A0A0M9G0C7_LEPPY</name>
<evidence type="ECO:0000313" key="6">
    <source>
        <dbReference type="EMBL" id="KPA79576.1"/>
    </source>
</evidence>
<evidence type="ECO:0000256" key="5">
    <source>
        <dbReference type="SAM" id="MobiDB-lite"/>
    </source>
</evidence>
<feature type="region of interest" description="Disordered" evidence="5">
    <location>
        <begin position="1"/>
        <end position="33"/>
    </location>
</feature>
<reference evidence="6 7" key="1">
    <citation type="submission" date="2015-07" db="EMBL/GenBank/DDBJ databases">
        <title>High-quality genome of monoxenous trypanosomatid Leptomonas pyrrhocoris.</title>
        <authorList>
            <person name="Flegontov P."/>
            <person name="Butenko A."/>
            <person name="Firsov S."/>
            <person name="Vlcek C."/>
            <person name="Logacheva M.D."/>
            <person name="Field M."/>
            <person name="Filatov D."/>
            <person name="Flegontova O."/>
            <person name="Gerasimov E."/>
            <person name="Jackson A.P."/>
            <person name="Kelly S."/>
            <person name="Opperdoes F."/>
            <person name="O'Reilly A."/>
            <person name="Votypka J."/>
            <person name="Yurchenko V."/>
            <person name="Lukes J."/>
        </authorList>
    </citation>
    <scope>NUCLEOTIDE SEQUENCE [LARGE SCALE GENOMIC DNA]</scope>
    <source>
        <strain evidence="6">H10</strain>
    </source>
</reference>
<evidence type="ECO:0000313" key="7">
    <source>
        <dbReference type="Proteomes" id="UP000037923"/>
    </source>
</evidence>
<dbReference type="Pfam" id="PF03297">
    <property type="entry name" value="Ribosomal_S25"/>
    <property type="match status" value="1"/>
</dbReference>
<comment type="similarity">
    <text evidence="1 4">Belongs to the eukaryotic ribosomal protein eS25 family.</text>
</comment>
<proteinExistence type="inferred from homology"/>
<evidence type="ECO:0000256" key="2">
    <source>
        <dbReference type="ARBA" id="ARBA00022980"/>
    </source>
</evidence>
<keyword evidence="2 4" id="KW-0689">Ribosomal protein</keyword>
<dbReference type="VEuPathDB" id="TriTrypDB:LpyrH10_10_1540"/>
<organism evidence="6 7">
    <name type="scientific">Leptomonas pyrrhocoris</name>
    <name type="common">Firebug parasite</name>
    <dbReference type="NCBI Taxonomy" id="157538"/>
    <lineage>
        <taxon>Eukaryota</taxon>
        <taxon>Discoba</taxon>
        <taxon>Euglenozoa</taxon>
        <taxon>Kinetoplastea</taxon>
        <taxon>Metakinetoplastina</taxon>
        <taxon>Trypanosomatida</taxon>
        <taxon>Trypanosomatidae</taxon>
        <taxon>Leishmaniinae</taxon>
        <taxon>Leptomonas</taxon>
    </lineage>
</organism>
<sequence length="126" mass="13633">MPPKMGQTKKAKMEAANKGSKKTTKKWSKGQSREALQNAVMFDKETYDKLRTEVPKYKLITPSIISDRLKIAVSIAAAGLKQLCREKQIRLVSCSNKTRVYTRIVQAAPADAAAGAAAATPAPAAE</sequence>
<dbReference type="InterPro" id="IPR004977">
    <property type="entry name" value="Ribosomal_eS25"/>
</dbReference>
<dbReference type="GO" id="GO:1990904">
    <property type="term" value="C:ribonucleoprotein complex"/>
    <property type="evidence" value="ECO:0007669"/>
    <property type="project" value="UniProtKB-KW"/>
</dbReference>
<dbReference type="RefSeq" id="XP_015658015.1">
    <property type="nucleotide sequence ID" value="XM_015803373.1"/>
</dbReference>
<dbReference type="EMBL" id="LGTL01000010">
    <property type="protein sequence ID" value="KPA79576.1"/>
    <property type="molecule type" value="Genomic_DNA"/>
</dbReference>
<accession>A0A0M9G0C7</accession>
<feature type="compositionally biased region" description="Basic residues" evidence="5">
    <location>
        <begin position="19"/>
        <end position="28"/>
    </location>
</feature>
<dbReference type="OMA" id="CASAYEM"/>
<protein>
    <recommendedName>
        <fullName evidence="4">40S ribosomal protein S25</fullName>
    </recommendedName>
</protein>
<dbReference type="Proteomes" id="UP000037923">
    <property type="component" value="Unassembled WGS sequence"/>
</dbReference>
<dbReference type="GO" id="GO:0005840">
    <property type="term" value="C:ribosome"/>
    <property type="evidence" value="ECO:0007669"/>
    <property type="project" value="UniProtKB-KW"/>
</dbReference>
<keyword evidence="7" id="KW-1185">Reference proteome</keyword>
<evidence type="ECO:0000256" key="4">
    <source>
        <dbReference type="RuleBase" id="RU366057"/>
    </source>
</evidence>
<dbReference type="Gene3D" id="1.10.10.10">
    <property type="entry name" value="Winged helix-like DNA-binding domain superfamily/Winged helix DNA-binding domain"/>
    <property type="match status" value="1"/>
</dbReference>
<dbReference type="PANTHER" id="PTHR12850">
    <property type="entry name" value="40S RIBOSOMAL PROTEIN S25"/>
    <property type="match status" value="1"/>
</dbReference>
<dbReference type="InterPro" id="IPR036388">
    <property type="entry name" value="WH-like_DNA-bd_sf"/>
</dbReference>
<dbReference type="OrthoDB" id="10263513at2759"/>
<gene>
    <name evidence="6" type="ORF">ABB37_05385</name>
</gene>
<dbReference type="GeneID" id="26905675"/>
<keyword evidence="3 4" id="KW-0687">Ribonucleoprotein</keyword>
<evidence type="ECO:0000256" key="1">
    <source>
        <dbReference type="ARBA" id="ARBA00009106"/>
    </source>
</evidence>
<evidence type="ECO:0000256" key="3">
    <source>
        <dbReference type="ARBA" id="ARBA00023274"/>
    </source>
</evidence>
<dbReference type="AlphaFoldDB" id="A0A0M9G0C7"/>